<dbReference type="OrthoDB" id="1488700at2"/>
<dbReference type="AlphaFoldDB" id="A0A1I5A9X0"/>
<dbReference type="STRING" id="684065.SAMN05421738_1162"/>
<dbReference type="RefSeq" id="WP_092909646.1">
    <property type="nucleotide sequence ID" value="NZ_FOUZ01000016.1"/>
</dbReference>
<keyword evidence="2" id="KW-1185">Reference proteome</keyword>
<sequence length="242" mass="26819">MNKILLIQFFISSFLFSQVGINIDDPKATLHIEPYSITNPSQKDGILIPKSNDFPTNPTKKGHMIFIENNPSLADGFYYWDGINWESFIIDKYDRSSDSSIYIFTGLGYSGTGDVSKRDVLFDVMTAADLTNFLVKDNKITIGKTGKYHISFSSSLKKPASSPTYRATYTYRVMKNEVEYMQTSSSIPNSSAAAASVSTSSLIELKKGDIISVTVQKGNENNASNEYTGYGTNCITLTYLNS</sequence>
<accession>A0A1I5A9X0</accession>
<reference evidence="2" key="1">
    <citation type="submission" date="2016-10" db="EMBL/GenBank/DDBJ databases">
        <authorList>
            <person name="Varghese N."/>
            <person name="Submissions S."/>
        </authorList>
    </citation>
    <scope>NUCLEOTIDE SEQUENCE [LARGE SCALE GENOMIC DNA]</scope>
    <source>
        <strain evidence="2">XJ109</strain>
    </source>
</reference>
<evidence type="ECO:0000313" key="1">
    <source>
        <dbReference type="EMBL" id="SFN58949.1"/>
    </source>
</evidence>
<organism evidence="1 2">
    <name type="scientific">Algoriella xinjiangensis</name>
    <dbReference type="NCBI Taxonomy" id="684065"/>
    <lineage>
        <taxon>Bacteria</taxon>
        <taxon>Pseudomonadati</taxon>
        <taxon>Bacteroidota</taxon>
        <taxon>Flavobacteriia</taxon>
        <taxon>Flavobacteriales</taxon>
        <taxon>Weeksellaceae</taxon>
        <taxon>Algoriella</taxon>
    </lineage>
</organism>
<protein>
    <submittedName>
        <fullName evidence="1">Uncharacterized protein</fullName>
    </submittedName>
</protein>
<dbReference type="Proteomes" id="UP000199149">
    <property type="component" value="Unassembled WGS sequence"/>
</dbReference>
<proteinExistence type="predicted"/>
<evidence type="ECO:0000313" key="2">
    <source>
        <dbReference type="Proteomes" id="UP000199149"/>
    </source>
</evidence>
<gene>
    <name evidence="1" type="ORF">SAMN05421738_1162</name>
</gene>
<name>A0A1I5A9X0_9FLAO</name>
<dbReference type="InterPro" id="IPR008983">
    <property type="entry name" value="Tumour_necrosis_fac-like_dom"/>
</dbReference>
<dbReference type="SUPFAM" id="SSF49842">
    <property type="entry name" value="TNF-like"/>
    <property type="match status" value="1"/>
</dbReference>
<dbReference type="Gene3D" id="2.60.120.40">
    <property type="match status" value="1"/>
</dbReference>
<dbReference type="EMBL" id="FOUZ01000016">
    <property type="protein sequence ID" value="SFN58949.1"/>
    <property type="molecule type" value="Genomic_DNA"/>
</dbReference>